<dbReference type="AlphaFoldDB" id="A0AAV5TQ89"/>
<evidence type="ECO:0000313" key="2">
    <source>
        <dbReference type="EMBL" id="GMS96443.1"/>
    </source>
</evidence>
<sequence>MKTYKQLATLFHSHHQFPLQDQSTHDSTKGAVDSAYEATKAAVNEAYEATKGAFGSAYESAQNATDNAYESAKGAMAGAAEEIDKYRHAVNENTWAAIEKAKEACRGAGEAASEKAHVVTDGAKGLTDSKPAQDAKHAVGQAGEAVADWGKDK</sequence>
<accession>A0AAV5TQ89</accession>
<keyword evidence="3" id="KW-1185">Reference proteome</keyword>
<gene>
    <name evidence="2" type="ORF">PENTCL1PPCAC_18618</name>
</gene>
<protein>
    <submittedName>
        <fullName evidence="2">Uncharacterized protein</fullName>
    </submittedName>
</protein>
<evidence type="ECO:0000256" key="1">
    <source>
        <dbReference type="SAM" id="MobiDB-lite"/>
    </source>
</evidence>
<dbReference type="Proteomes" id="UP001432027">
    <property type="component" value="Unassembled WGS sequence"/>
</dbReference>
<comment type="caution">
    <text evidence="2">The sequence shown here is derived from an EMBL/GenBank/DDBJ whole genome shotgun (WGS) entry which is preliminary data.</text>
</comment>
<reference evidence="2" key="1">
    <citation type="submission" date="2023-10" db="EMBL/GenBank/DDBJ databases">
        <title>Genome assembly of Pristionchus species.</title>
        <authorList>
            <person name="Yoshida K."/>
            <person name="Sommer R.J."/>
        </authorList>
    </citation>
    <scope>NUCLEOTIDE SEQUENCE</scope>
    <source>
        <strain evidence="2">RS0144</strain>
    </source>
</reference>
<evidence type="ECO:0000313" key="3">
    <source>
        <dbReference type="Proteomes" id="UP001432027"/>
    </source>
</evidence>
<organism evidence="2 3">
    <name type="scientific">Pristionchus entomophagus</name>
    <dbReference type="NCBI Taxonomy" id="358040"/>
    <lineage>
        <taxon>Eukaryota</taxon>
        <taxon>Metazoa</taxon>
        <taxon>Ecdysozoa</taxon>
        <taxon>Nematoda</taxon>
        <taxon>Chromadorea</taxon>
        <taxon>Rhabditida</taxon>
        <taxon>Rhabditina</taxon>
        <taxon>Diplogasteromorpha</taxon>
        <taxon>Diplogasteroidea</taxon>
        <taxon>Neodiplogasteridae</taxon>
        <taxon>Pristionchus</taxon>
    </lineage>
</organism>
<dbReference type="EMBL" id="BTSX01000004">
    <property type="protein sequence ID" value="GMS96443.1"/>
    <property type="molecule type" value="Genomic_DNA"/>
</dbReference>
<name>A0AAV5TQ89_9BILA</name>
<proteinExistence type="predicted"/>
<feature type="region of interest" description="Disordered" evidence="1">
    <location>
        <begin position="122"/>
        <end position="153"/>
    </location>
</feature>